<feature type="chain" id="PRO_5004844622" description="SurA N-terminal domain-containing protein" evidence="1">
    <location>
        <begin position="19"/>
        <end position="251"/>
    </location>
</feature>
<keyword evidence="3" id="KW-1185">Reference proteome</keyword>
<proteinExistence type="predicted"/>
<evidence type="ECO:0008006" key="4">
    <source>
        <dbReference type="Google" id="ProtNLM"/>
    </source>
</evidence>
<dbReference type="EMBL" id="AZHW01001137">
    <property type="protein sequence ID" value="ETW93983.1"/>
    <property type="molecule type" value="Genomic_DNA"/>
</dbReference>
<dbReference type="HOGENOM" id="CLU_1105543_0_0_7"/>
<protein>
    <recommendedName>
        <fullName evidence="4">SurA N-terminal domain-containing protein</fullName>
    </recommendedName>
</protein>
<dbReference type="Proteomes" id="UP000019141">
    <property type="component" value="Unassembled WGS sequence"/>
</dbReference>
<gene>
    <name evidence="2" type="ORF">ETSY1_36875</name>
</gene>
<dbReference type="AlphaFoldDB" id="W4L7D1"/>
<reference evidence="2 3" key="1">
    <citation type="journal article" date="2014" name="Nature">
        <title>An environmental bacterial taxon with a large and distinct metabolic repertoire.</title>
        <authorList>
            <person name="Wilson M.C."/>
            <person name="Mori T."/>
            <person name="Ruckert C."/>
            <person name="Uria A.R."/>
            <person name="Helf M.J."/>
            <person name="Takada K."/>
            <person name="Gernert C."/>
            <person name="Steffens U.A."/>
            <person name="Heycke N."/>
            <person name="Schmitt S."/>
            <person name="Rinke C."/>
            <person name="Helfrich E.J."/>
            <person name="Brachmann A.O."/>
            <person name="Gurgui C."/>
            <person name="Wakimoto T."/>
            <person name="Kracht M."/>
            <person name="Crusemann M."/>
            <person name="Hentschel U."/>
            <person name="Abe I."/>
            <person name="Matsunaga S."/>
            <person name="Kalinowski J."/>
            <person name="Takeyama H."/>
            <person name="Piel J."/>
        </authorList>
    </citation>
    <scope>NUCLEOTIDE SEQUENCE [LARGE SCALE GENOMIC DNA]</scope>
    <source>
        <strain evidence="3">TSY1</strain>
    </source>
</reference>
<feature type="signal peptide" evidence="1">
    <location>
        <begin position="1"/>
        <end position="18"/>
    </location>
</feature>
<evidence type="ECO:0000313" key="3">
    <source>
        <dbReference type="Proteomes" id="UP000019141"/>
    </source>
</evidence>
<evidence type="ECO:0000313" key="2">
    <source>
        <dbReference type="EMBL" id="ETW93983.1"/>
    </source>
</evidence>
<comment type="caution">
    <text evidence="2">The sequence shown here is derived from an EMBL/GenBank/DDBJ whole genome shotgun (WGS) entry which is preliminary data.</text>
</comment>
<accession>W4L7D1</accession>
<name>W4L7D1_ENTF1</name>
<keyword evidence="1" id="KW-0732">Signal</keyword>
<sequence length="251" mass="27783">MILLVLGCLHASSTIVVAQNDICHPASGSASAGNSVNASILCVHFEIHNGQLVVNAQPSQLILSDLFLKLTGLPKENVDGQVVLNEQAKQELQASLLKHVEDTLKNLDQTWFDILSKGLPNQEALDRVKTYSGTWIKFVGLLIQEGYDPTLLPMDYLSFVRNHIGAQLSIPTPLYFQEQETGIPLTENQLQQGAVPYAIADPIDLQALEYRFTGSPKADVPVEKARVQKALQSLQGQLWNRSDIRRRLVTY</sequence>
<organism evidence="2 3">
    <name type="scientific">Entotheonella factor</name>
    <dbReference type="NCBI Taxonomy" id="1429438"/>
    <lineage>
        <taxon>Bacteria</taxon>
        <taxon>Pseudomonadati</taxon>
        <taxon>Nitrospinota/Tectimicrobiota group</taxon>
        <taxon>Candidatus Tectimicrobiota</taxon>
        <taxon>Candidatus Entotheonellia</taxon>
        <taxon>Candidatus Entotheonellales</taxon>
        <taxon>Candidatus Entotheonellaceae</taxon>
        <taxon>Candidatus Entotheonella</taxon>
    </lineage>
</organism>
<evidence type="ECO:0000256" key="1">
    <source>
        <dbReference type="SAM" id="SignalP"/>
    </source>
</evidence>